<dbReference type="RefSeq" id="WP_116880582.1">
    <property type="nucleotide sequence ID" value="NZ_QURB01000003.1"/>
</dbReference>
<comment type="caution">
    <text evidence="1">The sequence shown here is derived from an EMBL/GenBank/DDBJ whole genome shotgun (WGS) entry which is preliminary data.</text>
</comment>
<dbReference type="PIRSF" id="PIRSF035652">
    <property type="entry name" value="CHP02436"/>
    <property type="match status" value="1"/>
</dbReference>
<dbReference type="SUPFAM" id="SSF158446">
    <property type="entry name" value="IVS-encoded protein-like"/>
    <property type="match status" value="1"/>
</dbReference>
<dbReference type="Pfam" id="PF05635">
    <property type="entry name" value="23S_rRNA_IVP"/>
    <property type="match status" value="1"/>
</dbReference>
<proteinExistence type="predicted"/>
<dbReference type="PANTHER" id="PTHR38471">
    <property type="entry name" value="FOUR HELIX BUNDLE PROTEIN"/>
    <property type="match status" value="1"/>
</dbReference>
<dbReference type="AlphaFoldDB" id="A0A3E1EYX3"/>
<protein>
    <submittedName>
        <fullName evidence="1">Four helix bundle protein</fullName>
    </submittedName>
</protein>
<dbReference type="Proteomes" id="UP000257127">
    <property type="component" value="Unassembled WGS sequence"/>
</dbReference>
<dbReference type="OrthoDB" id="285993at2"/>
<dbReference type="InterPro" id="IPR036583">
    <property type="entry name" value="23S_rRNA_IVS_sf"/>
</dbReference>
<dbReference type="Gene3D" id="1.20.1440.60">
    <property type="entry name" value="23S rRNA-intervening sequence"/>
    <property type="match status" value="1"/>
</dbReference>
<evidence type="ECO:0000313" key="2">
    <source>
        <dbReference type="Proteomes" id="UP000257127"/>
    </source>
</evidence>
<dbReference type="PANTHER" id="PTHR38471:SF2">
    <property type="entry name" value="FOUR HELIX BUNDLE PROTEIN"/>
    <property type="match status" value="1"/>
</dbReference>
<dbReference type="EMBL" id="QURB01000003">
    <property type="protein sequence ID" value="RFC54748.1"/>
    <property type="molecule type" value="Genomic_DNA"/>
</dbReference>
<keyword evidence="2" id="KW-1185">Reference proteome</keyword>
<name>A0A3E1EYX3_9FLAO</name>
<sequence length="123" mass="14133">MIKKRPNPLKEKSFTFAIKIVRLSQDLVSKKKEYVLSKQILRSGTAIGALIREGEFAASKADFINKYTVSLKEANETDYWLMLLKDTGYLCNDDFTKLQEQCKELISMLVSSIKTVKKSLYKK</sequence>
<accession>A0A3E1EYX3</accession>
<organism evidence="1 2">
    <name type="scientific">Brumimicrobium aurantiacum</name>
    <dbReference type="NCBI Taxonomy" id="1737063"/>
    <lineage>
        <taxon>Bacteria</taxon>
        <taxon>Pseudomonadati</taxon>
        <taxon>Bacteroidota</taxon>
        <taxon>Flavobacteriia</taxon>
        <taxon>Flavobacteriales</taxon>
        <taxon>Crocinitomicaceae</taxon>
        <taxon>Brumimicrobium</taxon>
    </lineage>
</organism>
<dbReference type="InterPro" id="IPR012657">
    <property type="entry name" value="23S_rRNA-intervening_sequence"/>
</dbReference>
<evidence type="ECO:0000313" key="1">
    <source>
        <dbReference type="EMBL" id="RFC54748.1"/>
    </source>
</evidence>
<reference evidence="1 2" key="1">
    <citation type="submission" date="2018-08" db="EMBL/GenBank/DDBJ databases">
        <title>The draft genome squence of Brumimicrobium sp. N62.</title>
        <authorList>
            <person name="Du Z.-J."/>
            <person name="Luo H.-R."/>
        </authorList>
    </citation>
    <scope>NUCLEOTIDE SEQUENCE [LARGE SCALE GENOMIC DNA]</scope>
    <source>
        <strain evidence="1 2">N62</strain>
    </source>
</reference>
<gene>
    <name evidence="1" type="ORF">DXU93_07115</name>
</gene>
<dbReference type="NCBIfam" id="TIGR02436">
    <property type="entry name" value="four helix bundle protein"/>
    <property type="match status" value="1"/>
</dbReference>